<accession>A0A1S4BX21</accession>
<keyword evidence="1" id="KW-1185">Reference proteome</keyword>
<dbReference type="PANTHER" id="PTHR13318">
    <property type="entry name" value="PARTNER OF PAIRED, ISOFORM B-RELATED"/>
    <property type="match status" value="1"/>
</dbReference>
<sequence>MEKVGDDLLALIINRIHDPAYRKSISQVCKQWFRVEGLTRSSVRVFEPNLVLNFLPRFPNLLKFESSEHITNTHLEILAENCPRIQVLNLCFKKKNRFCDEMDENLILDDFDENGLCFIAKICSCLNTVNLRKRSGVGDAGVVSLVSFLPKLIALELGFCDKVSDDSLRVIGSGSCSLKSLNLQGCWLVSDEGLKSLAEGPLRISLKKLILAECDRISDRGVLSLMQMRCLEELDLAECGPNVTDIAGEAIASSEILKRLNLSWLVNVSDATVVALAEGCKNLNALNLTGCEFVTGEGIRALTKHRSLKELVLTSCEKLSGYDLEELVLGCQTLEHIVVDRRLRMWVPLEVQDNIMREHCAISAQFPLFIAEMFLVAKQMCRVLFNELGYRAIGMCCLILCIYISIWRTHIADFGDMSALGYCGRWVHFRPNCSLIFGRTTPKRFG</sequence>
<reference evidence="2" key="2">
    <citation type="submission" date="2025-08" db="UniProtKB">
        <authorList>
            <consortium name="RefSeq"/>
        </authorList>
    </citation>
    <scope>IDENTIFICATION</scope>
</reference>
<dbReference type="SMART" id="SM00367">
    <property type="entry name" value="LRR_CC"/>
    <property type="match status" value="8"/>
</dbReference>
<dbReference type="PaxDb" id="4097-A0A1S4BX21"/>
<dbReference type="InterPro" id="IPR057207">
    <property type="entry name" value="FBXL15_LRR"/>
</dbReference>
<reference evidence="1" key="1">
    <citation type="journal article" date="2014" name="Nat. Commun.">
        <title>The tobacco genome sequence and its comparison with those of tomato and potato.</title>
        <authorList>
            <person name="Sierro N."/>
            <person name="Battey J.N."/>
            <person name="Ouadi S."/>
            <person name="Bakaher N."/>
            <person name="Bovet L."/>
            <person name="Willig A."/>
            <person name="Goepfert S."/>
            <person name="Peitsch M.C."/>
            <person name="Ivanov N.V."/>
        </authorList>
    </citation>
    <scope>NUCLEOTIDE SEQUENCE [LARGE SCALE GENOMIC DNA]</scope>
</reference>
<dbReference type="InterPro" id="IPR032675">
    <property type="entry name" value="LRR_dom_sf"/>
</dbReference>
<evidence type="ECO:0000313" key="1">
    <source>
        <dbReference type="Proteomes" id="UP000790787"/>
    </source>
</evidence>
<dbReference type="CDD" id="cd22159">
    <property type="entry name" value="F-box_AtTIR1-like"/>
    <property type="match status" value="1"/>
</dbReference>
<dbReference type="KEGG" id="nta:107812794"/>
<name>A0A1S4BX21_TOBAC</name>
<dbReference type="Pfam" id="PF25372">
    <property type="entry name" value="DUF7885"/>
    <property type="match status" value="1"/>
</dbReference>
<dbReference type="InterPro" id="IPR006553">
    <property type="entry name" value="Leu-rich_rpt_Cys-con_subtyp"/>
</dbReference>
<dbReference type="FunFam" id="1.20.1280.50:FF:000023">
    <property type="entry name" value="F-box/LRR-repeat protein 4"/>
    <property type="match status" value="1"/>
</dbReference>
<dbReference type="AlphaFoldDB" id="A0A1S4BX21"/>
<dbReference type="Gene3D" id="3.80.10.10">
    <property type="entry name" value="Ribonuclease Inhibitor"/>
    <property type="match status" value="2"/>
</dbReference>
<dbReference type="OMA" id="YWISSET"/>
<dbReference type="SUPFAM" id="SSF52047">
    <property type="entry name" value="RNI-like"/>
    <property type="match status" value="1"/>
</dbReference>
<dbReference type="Pfam" id="PF18511">
    <property type="entry name" value="F-box_5"/>
    <property type="match status" value="1"/>
</dbReference>
<dbReference type="PANTHER" id="PTHR13318:SF223">
    <property type="entry name" value="RNI-LIKE SUPERFAMILY PROTEIN"/>
    <property type="match status" value="1"/>
</dbReference>
<dbReference type="OrthoDB" id="1870722at2759"/>
<organism evidence="1 2">
    <name type="scientific">Nicotiana tabacum</name>
    <name type="common">Common tobacco</name>
    <dbReference type="NCBI Taxonomy" id="4097"/>
    <lineage>
        <taxon>Eukaryota</taxon>
        <taxon>Viridiplantae</taxon>
        <taxon>Streptophyta</taxon>
        <taxon>Embryophyta</taxon>
        <taxon>Tracheophyta</taxon>
        <taxon>Spermatophyta</taxon>
        <taxon>Magnoliopsida</taxon>
        <taxon>eudicotyledons</taxon>
        <taxon>Gunneridae</taxon>
        <taxon>Pentapetalae</taxon>
        <taxon>asterids</taxon>
        <taxon>lamiids</taxon>
        <taxon>Solanales</taxon>
        <taxon>Solanaceae</taxon>
        <taxon>Nicotianoideae</taxon>
        <taxon>Nicotianeae</taxon>
        <taxon>Nicotiana</taxon>
    </lineage>
</organism>
<evidence type="ECO:0000313" key="2">
    <source>
        <dbReference type="RefSeq" id="XP_016493450.1"/>
    </source>
</evidence>
<dbReference type="GeneID" id="107812794"/>
<dbReference type="InterPro" id="IPR001611">
    <property type="entry name" value="Leu-rich_rpt"/>
</dbReference>
<dbReference type="Pfam" id="PF13516">
    <property type="entry name" value="LRR_6"/>
    <property type="match status" value="1"/>
</dbReference>
<dbReference type="InterPro" id="IPR041567">
    <property type="entry name" value="COI1_F-box"/>
</dbReference>
<gene>
    <name evidence="2" type="primary">LOC107812794</name>
</gene>
<dbReference type="GO" id="GO:0019005">
    <property type="term" value="C:SCF ubiquitin ligase complex"/>
    <property type="evidence" value="ECO:0000318"/>
    <property type="project" value="GO_Central"/>
</dbReference>
<proteinExistence type="predicted"/>
<dbReference type="RefSeq" id="XP_016493450.1">
    <property type="nucleotide sequence ID" value="XM_016637964.1"/>
</dbReference>
<dbReference type="Proteomes" id="UP000790787">
    <property type="component" value="Chromosome 23"/>
</dbReference>
<dbReference type="Gene3D" id="1.20.1280.50">
    <property type="match status" value="1"/>
</dbReference>
<protein>
    <submittedName>
        <fullName evidence="2">F-box/LRR-repeat protein 3-like</fullName>
    </submittedName>
</protein>
<dbReference type="GO" id="GO:0031146">
    <property type="term" value="P:SCF-dependent proteasomal ubiquitin-dependent protein catabolic process"/>
    <property type="evidence" value="ECO:0000318"/>
    <property type="project" value="GO_Central"/>
</dbReference>